<reference evidence="3" key="1">
    <citation type="journal article" date="2023" name="Plant J.">
        <title>The genome of the king protea, Protea cynaroides.</title>
        <authorList>
            <person name="Chang J."/>
            <person name="Duong T.A."/>
            <person name="Schoeman C."/>
            <person name="Ma X."/>
            <person name="Roodt D."/>
            <person name="Barker N."/>
            <person name="Li Z."/>
            <person name="Van de Peer Y."/>
            <person name="Mizrachi E."/>
        </authorList>
    </citation>
    <scope>NUCLEOTIDE SEQUENCE</scope>
    <source>
        <tissue evidence="3">Young leaves</tissue>
    </source>
</reference>
<keyword evidence="2" id="KW-0472">Membrane</keyword>
<accession>A0A9Q0GPC4</accession>
<organism evidence="3 4">
    <name type="scientific">Protea cynaroides</name>
    <dbReference type="NCBI Taxonomy" id="273540"/>
    <lineage>
        <taxon>Eukaryota</taxon>
        <taxon>Viridiplantae</taxon>
        <taxon>Streptophyta</taxon>
        <taxon>Embryophyta</taxon>
        <taxon>Tracheophyta</taxon>
        <taxon>Spermatophyta</taxon>
        <taxon>Magnoliopsida</taxon>
        <taxon>Proteales</taxon>
        <taxon>Proteaceae</taxon>
        <taxon>Protea</taxon>
    </lineage>
</organism>
<keyword evidence="4" id="KW-1185">Reference proteome</keyword>
<keyword evidence="2" id="KW-0812">Transmembrane</keyword>
<evidence type="ECO:0000256" key="1">
    <source>
        <dbReference type="SAM" id="MobiDB-lite"/>
    </source>
</evidence>
<proteinExistence type="predicted"/>
<evidence type="ECO:0000313" key="3">
    <source>
        <dbReference type="EMBL" id="KAJ4947998.1"/>
    </source>
</evidence>
<feature type="region of interest" description="Disordered" evidence="1">
    <location>
        <begin position="1"/>
        <end position="30"/>
    </location>
</feature>
<gene>
    <name evidence="3" type="ORF">NE237_022070</name>
</gene>
<keyword evidence="2" id="KW-1133">Transmembrane helix</keyword>
<comment type="caution">
    <text evidence="3">The sequence shown here is derived from an EMBL/GenBank/DDBJ whole genome shotgun (WGS) entry which is preliminary data.</text>
</comment>
<dbReference type="Proteomes" id="UP001141806">
    <property type="component" value="Unassembled WGS sequence"/>
</dbReference>
<name>A0A9Q0GPC4_9MAGN</name>
<feature type="compositionally biased region" description="Polar residues" evidence="1">
    <location>
        <begin position="1"/>
        <end position="12"/>
    </location>
</feature>
<protein>
    <submittedName>
        <fullName evidence="3">Uncharacterized protein</fullName>
    </submittedName>
</protein>
<feature type="compositionally biased region" description="Polar residues" evidence="1">
    <location>
        <begin position="19"/>
        <end position="28"/>
    </location>
</feature>
<feature type="transmembrane region" description="Helical" evidence="2">
    <location>
        <begin position="198"/>
        <end position="215"/>
    </location>
</feature>
<evidence type="ECO:0000256" key="2">
    <source>
        <dbReference type="SAM" id="Phobius"/>
    </source>
</evidence>
<sequence>MSDPSQKLSVSWVQHRRPNSSNQSNSKSCPLKEEQFLGRNTLYFILLSLRFISSYTASSSTSQLQLHPNVLRRFPLAVRIGVHGLQELHQQYRRHWTSPISKLEELFYNPFIREQRLRKKMERKMKPASRWKPLKVKVKQSPCHLSSVISSERAYETTLMRSPERVVGLKDALRPSARTRGFGLKEAIMLSYCRNHSFVLFTCLLLGLGIWWTLIPDPLLVHPKYCCSPEMATQLKEATGPECGFRQSGFQCPHTNHIHDKVMEAFTEPKVFDPLGLKPSTRTVGLAVMLGVILIKECAAGRRVVVDQRLLLKPTGSTGFTTGTGYGSQIGRYAAGLGTGYASITRYRSRTEAPAEPQHLVPLSRLCSPSGLS</sequence>
<dbReference type="AlphaFoldDB" id="A0A9Q0GPC4"/>
<evidence type="ECO:0000313" key="4">
    <source>
        <dbReference type="Proteomes" id="UP001141806"/>
    </source>
</evidence>
<dbReference type="EMBL" id="JAMYWD010000721">
    <property type="protein sequence ID" value="KAJ4947998.1"/>
    <property type="molecule type" value="Genomic_DNA"/>
</dbReference>
<dbReference type="OrthoDB" id="10642281at2759"/>